<reference evidence="1 2" key="1">
    <citation type="journal article" date="2018" name="PLoS Genet.">
        <title>Population sequencing reveals clonal diversity and ancestral inbreeding in the grapevine cultivar Chardonnay.</title>
        <authorList>
            <person name="Roach M.J."/>
            <person name="Johnson D.L."/>
            <person name="Bohlmann J."/>
            <person name="van Vuuren H.J."/>
            <person name="Jones S.J."/>
            <person name="Pretorius I.S."/>
            <person name="Schmidt S.A."/>
            <person name="Borneman A.R."/>
        </authorList>
    </citation>
    <scope>NUCLEOTIDE SEQUENCE [LARGE SCALE GENOMIC DNA]</scope>
    <source>
        <strain evidence="2">cv. Chardonnay</strain>
        <tissue evidence="1">Leaf</tissue>
    </source>
</reference>
<dbReference type="AlphaFoldDB" id="A0A438FRB5"/>
<evidence type="ECO:0000313" key="1">
    <source>
        <dbReference type="EMBL" id="RVW62487.1"/>
    </source>
</evidence>
<comment type="caution">
    <text evidence="1">The sequence shown here is derived from an EMBL/GenBank/DDBJ whole genome shotgun (WGS) entry which is preliminary data.</text>
</comment>
<organism evidence="1 2">
    <name type="scientific">Vitis vinifera</name>
    <name type="common">Grape</name>
    <dbReference type="NCBI Taxonomy" id="29760"/>
    <lineage>
        <taxon>Eukaryota</taxon>
        <taxon>Viridiplantae</taxon>
        <taxon>Streptophyta</taxon>
        <taxon>Embryophyta</taxon>
        <taxon>Tracheophyta</taxon>
        <taxon>Spermatophyta</taxon>
        <taxon>Magnoliopsida</taxon>
        <taxon>eudicotyledons</taxon>
        <taxon>Gunneridae</taxon>
        <taxon>Pentapetalae</taxon>
        <taxon>rosids</taxon>
        <taxon>Vitales</taxon>
        <taxon>Vitaceae</taxon>
        <taxon>Viteae</taxon>
        <taxon>Vitis</taxon>
    </lineage>
</organism>
<gene>
    <name evidence="1" type="ORF">CK203_063906</name>
</gene>
<dbReference type="EMBL" id="QGNW01000771">
    <property type="protein sequence ID" value="RVW62487.1"/>
    <property type="molecule type" value="Genomic_DNA"/>
</dbReference>
<protein>
    <submittedName>
        <fullName evidence="1">Uncharacterized protein</fullName>
    </submittedName>
</protein>
<evidence type="ECO:0000313" key="2">
    <source>
        <dbReference type="Proteomes" id="UP000288805"/>
    </source>
</evidence>
<accession>A0A438FRB5</accession>
<sequence length="360" mass="38821">MVRGHVKLGGLEGYGSGRVVDGSEKALTLGLGVNGGRPGDTSTLHAGCMSLNLGLRKEAHCKLNKEAVLGRGCLGLRKDGAVNNSLVHEFGGLSLPQCSILRDWASSSSKGPKGCLSPSHVKGDHDEGCEKASLCSKEVKKATFLDLSLSLNVLDGTRLGFKDDSRLLLVRSSLNLEERVPSVDATLLLEVEKGTYVGPLVEGKGDICRPLCVISSEGLEVESLENQPKDSKMVNLEVCSDEGVSGFRCPNRGPLAVESLSDPLFKKFISFSKLVGLPVDGHEKEIASLLRKMESIKGRRVSVVKRRPSSTPCFIRELCNLECSIDYRNSNKEKSPSNGWDMVWGQVAMFGVFRFSKALG</sequence>
<proteinExistence type="predicted"/>
<name>A0A438FRB5_VITVI</name>
<dbReference type="Proteomes" id="UP000288805">
    <property type="component" value="Unassembled WGS sequence"/>
</dbReference>